<keyword evidence="4" id="KW-1185">Reference proteome</keyword>
<dbReference type="EMBL" id="LT552380">
    <property type="protein sequence ID" value="SAL98891.1"/>
    <property type="molecule type" value="Genomic_DNA"/>
</dbReference>
<sequence>MISLFWSTRLAIITSTAFNTPTPISPTMYSHFVACTLVHGVYLPPSLSPQVALDILTALPLQHPKASNTIICGDFNARMGHRLGDHRTNHRGRLFDSWITDNDLLHGNELLTCGQPTLIKPGGSSIVDWFLSTHHFAAPASLVIRDDLSLGSDHKLMHFTFALSPSVAPPPPPPPPQRLLWRLKKLADDDILATYRDHFKVVMATLSASLQQHLSQTVPPDNHTILIEGWNNDLCQLIYESLDNSVGRKQSTEGHNNQHFWTAEMLAAIDHREHHYTKWRRANGLSKMAHWIRHQRAKARQSCGG</sequence>
<name>A0A168MNN4_ABSGL</name>
<feature type="domain" description="Endonuclease/exonuclease/phosphatase" evidence="2">
    <location>
        <begin position="37"/>
        <end position="157"/>
    </location>
</feature>
<proteinExistence type="predicted"/>
<feature type="chain" id="PRO_5007899043" description="Endonuclease/exonuclease/phosphatase domain-containing protein" evidence="1">
    <location>
        <begin position="18"/>
        <end position="305"/>
    </location>
</feature>
<dbReference type="OMA" id="DINITIW"/>
<dbReference type="InterPro" id="IPR036691">
    <property type="entry name" value="Endo/exonu/phosph_ase_sf"/>
</dbReference>
<gene>
    <name evidence="3" type="primary">ABSGL_04462.1 scaffold 5468</name>
</gene>
<protein>
    <recommendedName>
        <fullName evidence="2">Endonuclease/exonuclease/phosphatase domain-containing protein</fullName>
    </recommendedName>
</protein>
<evidence type="ECO:0000256" key="1">
    <source>
        <dbReference type="SAM" id="SignalP"/>
    </source>
</evidence>
<dbReference type="SUPFAM" id="SSF56219">
    <property type="entry name" value="DNase I-like"/>
    <property type="match status" value="1"/>
</dbReference>
<accession>A0A168MNN4</accession>
<dbReference type="GO" id="GO:0003824">
    <property type="term" value="F:catalytic activity"/>
    <property type="evidence" value="ECO:0007669"/>
    <property type="project" value="InterPro"/>
</dbReference>
<keyword evidence="1" id="KW-0732">Signal</keyword>
<dbReference type="AlphaFoldDB" id="A0A168MNN4"/>
<dbReference type="InParanoid" id="A0A168MNN4"/>
<dbReference type="Gene3D" id="3.60.10.10">
    <property type="entry name" value="Endonuclease/exonuclease/phosphatase"/>
    <property type="match status" value="1"/>
</dbReference>
<dbReference type="Proteomes" id="UP000078561">
    <property type="component" value="Unassembled WGS sequence"/>
</dbReference>
<dbReference type="InterPro" id="IPR005135">
    <property type="entry name" value="Endo/exonuclease/phosphatase"/>
</dbReference>
<evidence type="ECO:0000313" key="3">
    <source>
        <dbReference type="EMBL" id="SAL98891.1"/>
    </source>
</evidence>
<feature type="signal peptide" evidence="1">
    <location>
        <begin position="1"/>
        <end position="17"/>
    </location>
</feature>
<organism evidence="3">
    <name type="scientific">Absidia glauca</name>
    <name type="common">Pin mould</name>
    <dbReference type="NCBI Taxonomy" id="4829"/>
    <lineage>
        <taxon>Eukaryota</taxon>
        <taxon>Fungi</taxon>
        <taxon>Fungi incertae sedis</taxon>
        <taxon>Mucoromycota</taxon>
        <taxon>Mucoromycotina</taxon>
        <taxon>Mucoromycetes</taxon>
        <taxon>Mucorales</taxon>
        <taxon>Cunninghamellaceae</taxon>
        <taxon>Absidia</taxon>
    </lineage>
</organism>
<reference evidence="3" key="1">
    <citation type="submission" date="2016-04" db="EMBL/GenBank/DDBJ databases">
        <authorList>
            <person name="Evans L.H."/>
            <person name="Alamgir A."/>
            <person name="Owens N."/>
            <person name="Weber N.D."/>
            <person name="Virtaneva K."/>
            <person name="Barbian K."/>
            <person name="Babar A."/>
            <person name="Rosenke K."/>
        </authorList>
    </citation>
    <scope>NUCLEOTIDE SEQUENCE [LARGE SCALE GENOMIC DNA]</scope>
    <source>
        <strain evidence="3">CBS 101.48</strain>
    </source>
</reference>
<evidence type="ECO:0000313" key="4">
    <source>
        <dbReference type="Proteomes" id="UP000078561"/>
    </source>
</evidence>
<dbReference type="Pfam" id="PF14529">
    <property type="entry name" value="Exo_endo_phos_2"/>
    <property type="match status" value="1"/>
</dbReference>
<dbReference type="OrthoDB" id="2207231at2759"/>
<evidence type="ECO:0000259" key="2">
    <source>
        <dbReference type="Pfam" id="PF14529"/>
    </source>
</evidence>